<name>A0A4U9XUX0_9STRE</name>
<gene>
    <name evidence="1" type="ORF">NCTC5385_00645</name>
</gene>
<dbReference type="Proteomes" id="UP000304914">
    <property type="component" value="Chromosome"/>
</dbReference>
<protein>
    <submittedName>
        <fullName evidence="1">RevS</fullName>
    </submittedName>
</protein>
<proteinExistence type="predicted"/>
<accession>A0A4U9XUX0</accession>
<sequence length="85" mass="10007">MIQNNIIEKSIVLNIFILEDDFNQQDRLQETIKNIASQTEIKYKKLNVFGKPNQLISEINETGNHQIFFLDIEIKNEKKERLGNC</sequence>
<dbReference type="EMBL" id="LR594035">
    <property type="protein sequence ID" value="VTS16615.1"/>
    <property type="molecule type" value="Genomic_DNA"/>
</dbReference>
<evidence type="ECO:0000313" key="1">
    <source>
        <dbReference type="EMBL" id="VTS16615.1"/>
    </source>
</evidence>
<reference evidence="1 2" key="1">
    <citation type="submission" date="2019-05" db="EMBL/GenBank/DDBJ databases">
        <authorList>
            <consortium name="Pathogen Informatics"/>
        </authorList>
    </citation>
    <scope>NUCLEOTIDE SEQUENCE [LARGE SCALE GENOMIC DNA]</scope>
    <source>
        <strain evidence="1 2">NCTC5385</strain>
    </source>
</reference>
<organism evidence="1 2">
    <name type="scientific">Streptococcus pseudoporcinus</name>
    <dbReference type="NCBI Taxonomy" id="361101"/>
    <lineage>
        <taxon>Bacteria</taxon>
        <taxon>Bacillati</taxon>
        <taxon>Bacillota</taxon>
        <taxon>Bacilli</taxon>
        <taxon>Lactobacillales</taxon>
        <taxon>Streptococcaceae</taxon>
        <taxon>Streptococcus</taxon>
    </lineage>
</organism>
<dbReference type="Gene3D" id="3.40.50.2300">
    <property type="match status" value="1"/>
</dbReference>
<evidence type="ECO:0000313" key="2">
    <source>
        <dbReference type="Proteomes" id="UP000304914"/>
    </source>
</evidence>
<dbReference type="AlphaFoldDB" id="A0A4U9XUX0"/>